<protein>
    <submittedName>
        <fullName evidence="8">MFS-type transporter</fullName>
    </submittedName>
</protein>
<dbReference type="PANTHER" id="PTHR42718:SF41">
    <property type="entry name" value="MFS TRANSPORTER OF UNKOWN SPECIFICITY (AFU_ORTHOLOGUE AFUA_5G09940)-RELATED"/>
    <property type="match status" value="1"/>
</dbReference>
<accession>A0A9P6VRK6</accession>
<evidence type="ECO:0000259" key="7">
    <source>
        <dbReference type="PROSITE" id="PS50850"/>
    </source>
</evidence>
<feature type="compositionally biased region" description="Polar residues" evidence="5">
    <location>
        <begin position="434"/>
        <end position="447"/>
    </location>
</feature>
<dbReference type="InterPro" id="IPR036259">
    <property type="entry name" value="MFS_trans_sf"/>
</dbReference>
<comment type="caution">
    <text evidence="8">The sequence shown here is derived from an EMBL/GenBank/DDBJ whole genome shotgun (WGS) entry which is preliminary data.</text>
</comment>
<dbReference type="InterPro" id="IPR020846">
    <property type="entry name" value="MFS_dom"/>
</dbReference>
<feature type="transmembrane region" description="Helical" evidence="6">
    <location>
        <begin position="54"/>
        <end position="75"/>
    </location>
</feature>
<dbReference type="CDD" id="cd17476">
    <property type="entry name" value="MFS_Amf1_MDR_like"/>
    <property type="match status" value="1"/>
</dbReference>
<dbReference type="Pfam" id="PF07690">
    <property type="entry name" value="MFS_1"/>
    <property type="match status" value="1"/>
</dbReference>
<keyword evidence="9" id="KW-1185">Reference proteome</keyword>
<proteinExistence type="predicted"/>
<organism evidence="8 9">
    <name type="scientific">Hyphodiscus hymeniophilus</name>
    <dbReference type="NCBI Taxonomy" id="353542"/>
    <lineage>
        <taxon>Eukaryota</taxon>
        <taxon>Fungi</taxon>
        <taxon>Dikarya</taxon>
        <taxon>Ascomycota</taxon>
        <taxon>Pezizomycotina</taxon>
        <taxon>Leotiomycetes</taxon>
        <taxon>Helotiales</taxon>
        <taxon>Hyphodiscaceae</taxon>
        <taxon>Hyphodiscus</taxon>
    </lineage>
</organism>
<gene>
    <name evidence="8" type="ORF">D0Z07_1354</name>
</gene>
<feature type="region of interest" description="Disordered" evidence="5">
    <location>
        <begin position="423"/>
        <end position="447"/>
    </location>
</feature>
<reference evidence="8" key="1">
    <citation type="submission" date="2019-07" db="EMBL/GenBank/DDBJ databases">
        <title>Hyphodiscus hymeniophilus genome sequencing and assembly.</title>
        <authorList>
            <person name="Kramer G."/>
            <person name="Nodwell J."/>
        </authorList>
    </citation>
    <scope>NUCLEOTIDE SEQUENCE</scope>
    <source>
        <strain evidence="8">ATCC 34498</strain>
    </source>
</reference>
<feature type="transmembrane region" description="Helical" evidence="6">
    <location>
        <begin position="393"/>
        <end position="414"/>
    </location>
</feature>
<dbReference type="AlphaFoldDB" id="A0A9P6VRK6"/>
<feature type="transmembrane region" description="Helical" evidence="6">
    <location>
        <begin position="265"/>
        <end position="283"/>
    </location>
</feature>
<keyword evidence="2 6" id="KW-0812">Transmembrane</keyword>
<feature type="transmembrane region" description="Helical" evidence="6">
    <location>
        <begin position="225"/>
        <end position="245"/>
    </location>
</feature>
<dbReference type="PANTHER" id="PTHR42718">
    <property type="entry name" value="MAJOR FACILITATOR SUPERFAMILY MULTIDRUG TRANSPORTER MFSC"/>
    <property type="match status" value="1"/>
</dbReference>
<name>A0A9P6VRK6_9HELO</name>
<evidence type="ECO:0000313" key="8">
    <source>
        <dbReference type="EMBL" id="KAG0652294.1"/>
    </source>
</evidence>
<dbReference type="GO" id="GO:0022857">
    <property type="term" value="F:transmembrane transporter activity"/>
    <property type="evidence" value="ECO:0007669"/>
    <property type="project" value="InterPro"/>
</dbReference>
<dbReference type="PROSITE" id="PS50850">
    <property type="entry name" value="MFS"/>
    <property type="match status" value="1"/>
</dbReference>
<evidence type="ECO:0000256" key="6">
    <source>
        <dbReference type="SAM" id="Phobius"/>
    </source>
</evidence>
<dbReference type="Gene3D" id="1.20.1250.20">
    <property type="entry name" value="MFS general substrate transporter like domains"/>
    <property type="match status" value="1"/>
</dbReference>
<feature type="transmembrane region" description="Helical" evidence="6">
    <location>
        <begin position="290"/>
        <end position="309"/>
    </location>
</feature>
<dbReference type="OrthoDB" id="440755at2759"/>
<dbReference type="Proteomes" id="UP000785200">
    <property type="component" value="Unassembled WGS sequence"/>
</dbReference>
<dbReference type="InterPro" id="IPR011701">
    <property type="entry name" value="MFS"/>
</dbReference>
<feature type="transmembrane region" description="Helical" evidence="6">
    <location>
        <begin position="352"/>
        <end position="373"/>
    </location>
</feature>
<feature type="transmembrane region" description="Helical" evidence="6">
    <location>
        <begin position="315"/>
        <end position="340"/>
    </location>
</feature>
<evidence type="ECO:0000256" key="1">
    <source>
        <dbReference type="ARBA" id="ARBA00004141"/>
    </source>
</evidence>
<feature type="transmembrane region" description="Helical" evidence="6">
    <location>
        <begin position="12"/>
        <end position="34"/>
    </location>
</feature>
<evidence type="ECO:0000256" key="4">
    <source>
        <dbReference type="ARBA" id="ARBA00023136"/>
    </source>
</evidence>
<feature type="transmembrane region" description="Helical" evidence="6">
    <location>
        <begin position="107"/>
        <end position="130"/>
    </location>
</feature>
<evidence type="ECO:0000256" key="2">
    <source>
        <dbReference type="ARBA" id="ARBA00022692"/>
    </source>
</evidence>
<feature type="transmembrane region" description="Helical" evidence="6">
    <location>
        <begin position="142"/>
        <end position="167"/>
    </location>
</feature>
<evidence type="ECO:0000256" key="3">
    <source>
        <dbReference type="ARBA" id="ARBA00022989"/>
    </source>
</evidence>
<evidence type="ECO:0000313" key="9">
    <source>
        <dbReference type="Proteomes" id="UP000785200"/>
    </source>
</evidence>
<dbReference type="SUPFAM" id="SSF103473">
    <property type="entry name" value="MFS general substrate transporter"/>
    <property type="match status" value="1"/>
</dbReference>
<sequence>MSQNPPIELISVRAVAISVSIVASQFVQMIAYGAGVVAATTIAADLGNANDGSWIAASYPLTQGAFVLMGGRVGAIYGHKNILLAGSLWWTLFSLVSGFAKNIVSSVVLRALTGIGGAFMVPNAIALLTITFPPGRQRNVTVAFFGAMAPIGAAGGSVFAGVFAQLLPWKYLFFFFQAPFIGWNEPYEYALLIAAVLHVAAFVYWEGRFAQDPILPLDIWTAPSFVPMILASVFSFMAVGIFVWYCNVWNLVLRRYSLLLDSATWVPLAGGGTVAALVSAWLVPKLDAQYILAIGSGCIMVSCVLVSTMPDEQVYWAQLFPAISILGFGPDFIFTATQIITSNTVRKSQQGIAGSLIGTIMVYGQSTGIGLASTVDSYTNHHGTTIGPGYRHALYLGIALSACAIIISSCFVRIPKDDREGWSLSDEGAAVGRQSEQTTTQPKLLAE</sequence>
<keyword evidence="3 6" id="KW-1133">Transmembrane helix</keyword>
<feature type="domain" description="Major facilitator superfamily (MFS) profile" evidence="7">
    <location>
        <begin position="17"/>
        <end position="416"/>
    </location>
</feature>
<feature type="transmembrane region" description="Helical" evidence="6">
    <location>
        <begin position="82"/>
        <end position="101"/>
    </location>
</feature>
<dbReference type="EMBL" id="VNKQ01000003">
    <property type="protein sequence ID" value="KAG0652294.1"/>
    <property type="molecule type" value="Genomic_DNA"/>
</dbReference>
<dbReference type="GO" id="GO:0016020">
    <property type="term" value="C:membrane"/>
    <property type="evidence" value="ECO:0007669"/>
    <property type="project" value="UniProtKB-SubCell"/>
</dbReference>
<comment type="subcellular location">
    <subcellularLocation>
        <location evidence="1">Membrane</location>
        <topology evidence="1">Multi-pass membrane protein</topology>
    </subcellularLocation>
</comment>
<keyword evidence="4 6" id="KW-0472">Membrane</keyword>
<feature type="transmembrane region" description="Helical" evidence="6">
    <location>
        <begin position="187"/>
        <end position="205"/>
    </location>
</feature>
<evidence type="ECO:0000256" key="5">
    <source>
        <dbReference type="SAM" id="MobiDB-lite"/>
    </source>
</evidence>